<protein>
    <submittedName>
        <fullName evidence="2">Uncharacterized protein</fullName>
    </submittedName>
</protein>
<dbReference type="EMBL" id="JANKHO010000214">
    <property type="protein sequence ID" value="KAJ3513170.1"/>
    <property type="molecule type" value="Genomic_DNA"/>
</dbReference>
<evidence type="ECO:0000256" key="1">
    <source>
        <dbReference type="SAM" id="SignalP"/>
    </source>
</evidence>
<comment type="caution">
    <text evidence="2">The sequence shown here is derived from an EMBL/GenBank/DDBJ whole genome shotgun (WGS) entry which is preliminary data.</text>
</comment>
<keyword evidence="3" id="KW-1185">Reference proteome</keyword>
<dbReference type="AlphaFoldDB" id="A0A9W8MVT7"/>
<organism evidence="2 3">
    <name type="scientific">Agrocybe chaxingu</name>
    <dbReference type="NCBI Taxonomy" id="84603"/>
    <lineage>
        <taxon>Eukaryota</taxon>
        <taxon>Fungi</taxon>
        <taxon>Dikarya</taxon>
        <taxon>Basidiomycota</taxon>
        <taxon>Agaricomycotina</taxon>
        <taxon>Agaricomycetes</taxon>
        <taxon>Agaricomycetidae</taxon>
        <taxon>Agaricales</taxon>
        <taxon>Agaricineae</taxon>
        <taxon>Strophariaceae</taxon>
        <taxon>Agrocybe</taxon>
    </lineage>
</organism>
<keyword evidence="1" id="KW-0732">Signal</keyword>
<accession>A0A9W8MVT7</accession>
<dbReference type="Proteomes" id="UP001148786">
    <property type="component" value="Unassembled WGS sequence"/>
</dbReference>
<proteinExistence type="predicted"/>
<reference evidence="2" key="1">
    <citation type="submission" date="2022-07" db="EMBL/GenBank/DDBJ databases">
        <title>Genome Sequence of Agrocybe chaxingu.</title>
        <authorList>
            <person name="Buettner E."/>
        </authorList>
    </citation>
    <scope>NUCLEOTIDE SEQUENCE</scope>
    <source>
        <strain evidence="2">MP-N11</strain>
    </source>
</reference>
<evidence type="ECO:0000313" key="2">
    <source>
        <dbReference type="EMBL" id="KAJ3513170.1"/>
    </source>
</evidence>
<feature type="chain" id="PRO_5040934280" evidence="1">
    <location>
        <begin position="24"/>
        <end position="169"/>
    </location>
</feature>
<evidence type="ECO:0000313" key="3">
    <source>
        <dbReference type="Proteomes" id="UP001148786"/>
    </source>
</evidence>
<name>A0A9W8MVT7_9AGAR</name>
<feature type="signal peptide" evidence="1">
    <location>
        <begin position="1"/>
        <end position="23"/>
    </location>
</feature>
<gene>
    <name evidence="2" type="ORF">NLJ89_g3099</name>
</gene>
<sequence length="169" mass="18789">MSTTTINAFDPHLILILMDFVGADSVSWEGRTARLKKLVRCFSAQVITSLTLSPHYFNADVGHHKPVKRGAIYVADRPTVRSARGDAESGNTTCWISCTVAPAYRHALMEFPSRILRLDTQRSRKRHRCSLGSRTLGSKLPWCKILLCSIMLCGPIGRETDVWDGIGAM</sequence>